<protein>
    <recommendedName>
        <fullName evidence="4">Exosortase/archaeosortase family protein</fullName>
    </recommendedName>
</protein>
<accession>A0A4Q9VE13</accession>
<dbReference type="AlphaFoldDB" id="A0A4Q9VE13"/>
<feature type="transmembrane region" description="Helical" evidence="1">
    <location>
        <begin position="84"/>
        <end position="105"/>
    </location>
</feature>
<reference evidence="2 3" key="1">
    <citation type="submission" date="2019-02" db="EMBL/GenBank/DDBJ databases">
        <title>Siculibacillus lacustris gen. nov., sp. nov., a new rosette-forming bacterium isolated from a freshwater crater lake (Lake St. Ana, Romania).</title>
        <authorList>
            <person name="Felfoldi T."/>
            <person name="Marton Z."/>
            <person name="Szabo A."/>
            <person name="Mentes A."/>
            <person name="Boka K."/>
            <person name="Marialigeti K."/>
            <person name="Mathe I."/>
            <person name="Koncz M."/>
            <person name="Schumann P."/>
            <person name="Toth E."/>
        </authorList>
    </citation>
    <scope>NUCLEOTIDE SEQUENCE [LARGE SCALE GENOMIC DNA]</scope>
    <source>
        <strain evidence="2 3">SA-279</strain>
    </source>
</reference>
<feature type="transmembrane region" description="Helical" evidence="1">
    <location>
        <begin position="125"/>
        <end position="141"/>
    </location>
</feature>
<dbReference type="OrthoDB" id="8393871at2"/>
<proteinExistence type="predicted"/>
<keyword evidence="1" id="KW-0812">Transmembrane</keyword>
<feature type="transmembrane region" description="Helical" evidence="1">
    <location>
        <begin position="217"/>
        <end position="241"/>
    </location>
</feature>
<evidence type="ECO:0008006" key="4">
    <source>
        <dbReference type="Google" id="ProtNLM"/>
    </source>
</evidence>
<sequence>MSRSAILSSTSAEVASLPLNKIIFFLFCIAFPNGLYLRAWEYVTDYGFVPALYATFNISAVIFVAMFVLLQIVRTTDFGETRPLDPLAIAVALGFAVLPISPLTWVGQTGLGLYFLATRPGNPSIRNTFLLLLALCFSSLWSRLIFHFFMEFILEIDAFLVATLMNRPWSSNLVVAADGLTTLQILEGCSSFANMSLAFLGWIIARSWYGTRGFARSILFIAISCAAVVLINTTRIGLIALHPEYYQLIHGSVGAGVASLLTSLSIAGISIWGARR</sequence>
<keyword evidence="1" id="KW-0472">Membrane</keyword>
<evidence type="ECO:0000313" key="3">
    <source>
        <dbReference type="Proteomes" id="UP000292781"/>
    </source>
</evidence>
<dbReference type="Proteomes" id="UP000292781">
    <property type="component" value="Unassembled WGS sequence"/>
</dbReference>
<feature type="transmembrane region" description="Helical" evidence="1">
    <location>
        <begin position="253"/>
        <end position="274"/>
    </location>
</feature>
<comment type="caution">
    <text evidence="2">The sequence shown here is derived from an EMBL/GenBank/DDBJ whole genome shotgun (WGS) entry which is preliminary data.</text>
</comment>
<name>A0A4Q9VE13_9HYPH</name>
<organism evidence="2 3">
    <name type="scientific">Siculibacillus lacustris</name>
    <dbReference type="NCBI Taxonomy" id="1549641"/>
    <lineage>
        <taxon>Bacteria</taxon>
        <taxon>Pseudomonadati</taxon>
        <taxon>Pseudomonadota</taxon>
        <taxon>Alphaproteobacteria</taxon>
        <taxon>Hyphomicrobiales</taxon>
        <taxon>Ancalomicrobiaceae</taxon>
        <taxon>Siculibacillus</taxon>
    </lineage>
</organism>
<feature type="transmembrane region" description="Helical" evidence="1">
    <location>
        <begin position="51"/>
        <end position="72"/>
    </location>
</feature>
<evidence type="ECO:0000256" key="1">
    <source>
        <dbReference type="SAM" id="Phobius"/>
    </source>
</evidence>
<feature type="transmembrane region" description="Helical" evidence="1">
    <location>
        <begin position="185"/>
        <end position="205"/>
    </location>
</feature>
<evidence type="ECO:0000313" key="2">
    <source>
        <dbReference type="EMBL" id="TBW32968.1"/>
    </source>
</evidence>
<gene>
    <name evidence="2" type="ORF">EYW49_21185</name>
</gene>
<dbReference type="EMBL" id="SJFN01000049">
    <property type="protein sequence ID" value="TBW32968.1"/>
    <property type="molecule type" value="Genomic_DNA"/>
</dbReference>
<keyword evidence="1" id="KW-1133">Transmembrane helix</keyword>
<keyword evidence="3" id="KW-1185">Reference proteome</keyword>
<dbReference type="RefSeq" id="WP_131311627.1">
    <property type="nucleotide sequence ID" value="NZ_SJFN01000049.1"/>
</dbReference>
<feature type="transmembrane region" description="Helical" evidence="1">
    <location>
        <begin position="21"/>
        <end position="39"/>
    </location>
</feature>